<reference evidence="1 2" key="1">
    <citation type="journal article" date="2004" name="J. Virol.">
        <title>Sequence analysis of the genome of the Neodiprion sertifer nucleopolyhedrovirus.</title>
        <authorList>
            <person name="Garcia-Maruniak A."/>
            <person name="Maruniak J.E."/>
            <person name="Zanotto P.M."/>
            <person name="Doumbouya A.E."/>
            <person name="Liu J.C."/>
            <person name="Merritt T.M."/>
            <person name="Lanoie J.S."/>
        </authorList>
    </citation>
    <scope>NUCLEOTIDE SEQUENCE [LARGE SCALE GENOMIC DNA]</scope>
</reference>
<dbReference type="KEGG" id="vg:7871740"/>
<dbReference type="EMBL" id="AY430810">
    <property type="protein sequence ID" value="AAQ96414.1"/>
    <property type="molecule type" value="Genomic_DNA"/>
</dbReference>
<evidence type="ECO:0000313" key="1">
    <source>
        <dbReference type="EMBL" id="AAQ96414.1"/>
    </source>
</evidence>
<protein>
    <submittedName>
        <fullName evidence="1">Uncharacterized protein</fullName>
    </submittedName>
</protein>
<dbReference type="Proteomes" id="UP000243697">
    <property type="component" value="Segment"/>
</dbReference>
<name>Q6JKC3_9CBAC</name>
<dbReference type="GeneID" id="7871740"/>
<accession>Q6JKC3</accession>
<keyword evidence="2" id="KW-1185">Reference proteome</keyword>
<organism evidence="1 2">
    <name type="scientific">Neodiprion sertifer nucleopolyhedrovirus</name>
    <dbReference type="NCBI Taxonomy" id="111874"/>
    <lineage>
        <taxon>Viruses</taxon>
        <taxon>Viruses incertae sedis</taxon>
        <taxon>Naldaviricetes</taxon>
        <taxon>Lefavirales</taxon>
        <taxon>Baculoviridae</taxon>
        <taxon>Gammabaculovirus</taxon>
        <taxon>Gammabaculovirus nesertiferis</taxon>
    </lineage>
</organism>
<dbReference type="RefSeq" id="YP_025144.1">
    <property type="nucleotide sequence ID" value="NC_005905.1"/>
</dbReference>
<evidence type="ECO:0000313" key="2">
    <source>
        <dbReference type="Proteomes" id="UP000243697"/>
    </source>
</evidence>
<sequence length="133" mass="15956">MRTAYIHEMAYDTKKIIQPCGCRTVVSEHDFFDHEYTTTTYCQQHNQENQQTIRMFEKNRNIVTSGKSYQRTRATGKLLLSDILNEQFCKELVHRLDTKKISGDLIKLCRFVKYKKQWYANDMIKVIYKKYIV</sequence>
<proteinExistence type="predicted"/>